<proteinExistence type="predicted"/>
<evidence type="ECO:0000313" key="2">
    <source>
        <dbReference type="EMBL" id="KAL3810620.1"/>
    </source>
</evidence>
<feature type="region of interest" description="Disordered" evidence="1">
    <location>
        <begin position="259"/>
        <end position="278"/>
    </location>
</feature>
<feature type="compositionally biased region" description="Polar residues" evidence="1">
    <location>
        <begin position="46"/>
        <end position="75"/>
    </location>
</feature>
<name>A0ABD3RC86_9STRA</name>
<dbReference type="Proteomes" id="UP001530377">
    <property type="component" value="Unassembled WGS sequence"/>
</dbReference>
<protein>
    <submittedName>
        <fullName evidence="2">Uncharacterized protein</fullName>
    </submittedName>
</protein>
<reference evidence="2 3" key="1">
    <citation type="submission" date="2024-10" db="EMBL/GenBank/DDBJ databases">
        <title>Updated reference genomes for cyclostephanoid diatoms.</title>
        <authorList>
            <person name="Roberts W.R."/>
            <person name="Alverson A.J."/>
        </authorList>
    </citation>
    <scope>NUCLEOTIDE SEQUENCE [LARGE SCALE GENOMIC DNA]</scope>
    <source>
        <strain evidence="2 3">AJA228-03</strain>
    </source>
</reference>
<evidence type="ECO:0000313" key="3">
    <source>
        <dbReference type="Proteomes" id="UP001530377"/>
    </source>
</evidence>
<dbReference type="EMBL" id="JALLPB020000315">
    <property type="protein sequence ID" value="KAL3810620.1"/>
    <property type="molecule type" value="Genomic_DNA"/>
</dbReference>
<keyword evidence="3" id="KW-1185">Reference proteome</keyword>
<dbReference type="AlphaFoldDB" id="A0ABD3RC86"/>
<gene>
    <name evidence="2" type="ORF">ACHAXA_006050</name>
</gene>
<sequence length="278" mass="30027">MAKKKTNAAKKKQVTKAKKNRLSSAYGVSVLKGGTKSRNKGVIDAKSTSLDDGNSQAKNPIGTSTNSEGKTKNTFSMPTLGMMSNQGTRISHFESDEFKRQHASLEERSLALQARKVELLRIKKVRTQRHKRGWGKLARPSATNFARATLTLAPKTSQELVDDATNHVALGMAGIGQRASIPLDASAMQGRSSLAAASGLDWKLRASTGTIQTNVPQHQNNPYAALDIDSDSDVDCVEVGNTSMVTQQLLFNPASFSFKSTVSSPKLPRNNDDIDPDL</sequence>
<feature type="region of interest" description="Disordered" evidence="1">
    <location>
        <begin position="1"/>
        <end position="75"/>
    </location>
</feature>
<comment type="caution">
    <text evidence="2">The sequence shown here is derived from an EMBL/GenBank/DDBJ whole genome shotgun (WGS) entry which is preliminary data.</text>
</comment>
<evidence type="ECO:0000256" key="1">
    <source>
        <dbReference type="SAM" id="MobiDB-lite"/>
    </source>
</evidence>
<feature type="compositionally biased region" description="Basic residues" evidence="1">
    <location>
        <begin position="1"/>
        <end position="21"/>
    </location>
</feature>
<organism evidence="2 3">
    <name type="scientific">Cyclostephanos tholiformis</name>
    <dbReference type="NCBI Taxonomy" id="382380"/>
    <lineage>
        <taxon>Eukaryota</taxon>
        <taxon>Sar</taxon>
        <taxon>Stramenopiles</taxon>
        <taxon>Ochrophyta</taxon>
        <taxon>Bacillariophyta</taxon>
        <taxon>Coscinodiscophyceae</taxon>
        <taxon>Thalassiosirophycidae</taxon>
        <taxon>Stephanodiscales</taxon>
        <taxon>Stephanodiscaceae</taxon>
        <taxon>Cyclostephanos</taxon>
    </lineage>
</organism>
<accession>A0ABD3RC86</accession>